<dbReference type="KEGG" id="ovi:T265_12378"/>
<organism evidence="1 2">
    <name type="scientific">Opisthorchis viverrini</name>
    <name type="common">Southeast Asian liver fluke</name>
    <dbReference type="NCBI Taxonomy" id="6198"/>
    <lineage>
        <taxon>Eukaryota</taxon>
        <taxon>Metazoa</taxon>
        <taxon>Spiralia</taxon>
        <taxon>Lophotrochozoa</taxon>
        <taxon>Platyhelminthes</taxon>
        <taxon>Trematoda</taxon>
        <taxon>Digenea</taxon>
        <taxon>Opisthorchiida</taxon>
        <taxon>Opisthorchiata</taxon>
        <taxon>Opisthorchiidae</taxon>
        <taxon>Opisthorchis</taxon>
    </lineage>
</organism>
<reference evidence="1 2" key="1">
    <citation type="submission" date="2013-11" db="EMBL/GenBank/DDBJ databases">
        <title>Opisthorchis viverrini - life in the bile duct.</title>
        <authorList>
            <person name="Young N.D."/>
            <person name="Nagarajan N."/>
            <person name="Lin S.J."/>
            <person name="Korhonen P.K."/>
            <person name="Jex A.R."/>
            <person name="Hall R.S."/>
            <person name="Safavi-Hemami H."/>
            <person name="Kaewkong W."/>
            <person name="Bertrand D."/>
            <person name="Gao S."/>
            <person name="Seet Q."/>
            <person name="Wongkham S."/>
            <person name="Teh B.T."/>
            <person name="Wongkham C."/>
            <person name="Intapan P.M."/>
            <person name="Maleewong W."/>
            <person name="Yang X."/>
            <person name="Hu M."/>
            <person name="Wang Z."/>
            <person name="Hofmann A."/>
            <person name="Sternberg P.W."/>
            <person name="Tan P."/>
            <person name="Wang J."/>
            <person name="Gasser R.B."/>
        </authorList>
    </citation>
    <scope>NUCLEOTIDE SEQUENCE [LARGE SCALE GENOMIC DNA]</scope>
</reference>
<keyword evidence="2" id="KW-1185">Reference proteome</keyword>
<dbReference type="GeneID" id="20326546"/>
<proteinExistence type="predicted"/>
<dbReference type="CTD" id="20326546"/>
<dbReference type="RefSeq" id="XP_009178152.1">
    <property type="nucleotide sequence ID" value="XM_009179888.1"/>
</dbReference>
<accession>A0A074YTI0</accession>
<name>A0A074YTI0_OPIVI</name>
<dbReference type="EMBL" id="KL611380">
    <property type="protein sequence ID" value="KER18101.1"/>
    <property type="molecule type" value="Genomic_DNA"/>
</dbReference>
<gene>
    <name evidence="1" type="ORF">T265_12378</name>
</gene>
<dbReference type="AlphaFoldDB" id="A0A074YTI0"/>
<evidence type="ECO:0000313" key="2">
    <source>
        <dbReference type="Proteomes" id="UP000054324"/>
    </source>
</evidence>
<protein>
    <submittedName>
        <fullName evidence="1">Uncharacterized protein</fullName>
    </submittedName>
</protein>
<dbReference type="Proteomes" id="UP000054324">
    <property type="component" value="Unassembled WGS sequence"/>
</dbReference>
<evidence type="ECO:0000313" key="1">
    <source>
        <dbReference type="EMBL" id="KER18101.1"/>
    </source>
</evidence>
<sequence length="110" mass="12203">MVVRLRKHPNRFLSISKDTPELIRVKAQSSVAKFGGIFGPSPSWSSDAVCVEVSLITQHHSKGLQDNDTSSRATTDRADGLILLKLATEREETNDGEFRESDGLWINMTC</sequence>